<sequence length="418" mass="46809">MQNSAVENRAVETFDSPAAIDWQLQVTPYTPPAANQWGPDMFGPGFSAYTLPLADDGEGDSPVATLVRHEPAADPHMHQQPDKTRFVVLSLHGWNDYFLNPGMARSYARLGGAFYALDLRRYGRSLRPNQIPFWCTRLETYDEEIDASLEIIRRAYPQLPVLMLGHSTGGLIACLWAHHHPGQLAGLILNSPWLELQTTPQFRSISAPVIHRLAQATPHAVIIPTQVANDLGPVEGDSFFKLYDGWDQSKEGPLPEGADPTDPYYSGWQTNWDWKWRKLPNIQAGWASAIMTGHQHVRRGLNIDCPLLVLTSKHSHLTLTYGDLPERDKDTVIDARRTRARANELGQCITQLRIADAVHDIYISRPSVRNQVVAQVDHWLASYTAIDFTPANEPEASHPANFTERLIANWQALINPAS</sequence>
<gene>
    <name evidence="2" type="ORF">HMPREF0045_01502</name>
</gene>
<keyword evidence="3" id="KW-1185">Reference proteome</keyword>
<evidence type="ECO:0000313" key="2">
    <source>
        <dbReference type="EMBL" id="EHM87443.1"/>
    </source>
</evidence>
<dbReference type="Proteomes" id="UP000003822">
    <property type="component" value="Unassembled WGS sequence"/>
</dbReference>
<dbReference type="Pfam" id="PF12146">
    <property type="entry name" value="Hydrolase_4"/>
    <property type="match status" value="1"/>
</dbReference>
<comment type="caution">
    <text evidence="2">The sequence shown here is derived from an EMBL/GenBank/DDBJ whole genome shotgun (WGS) entry which is preliminary data.</text>
</comment>
<feature type="domain" description="Serine aminopeptidase S33" evidence="1">
    <location>
        <begin position="83"/>
        <end position="215"/>
    </location>
</feature>
<dbReference type="EMBL" id="ACRN01000014">
    <property type="protein sequence ID" value="EHM87443.1"/>
    <property type="molecule type" value="Genomic_DNA"/>
</dbReference>
<dbReference type="STRING" id="435830.HMPREF0045_01502"/>
<organism evidence="2 3">
    <name type="scientific">Actinomyces graevenitzii C83</name>
    <dbReference type="NCBI Taxonomy" id="435830"/>
    <lineage>
        <taxon>Bacteria</taxon>
        <taxon>Bacillati</taxon>
        <taxon>Actinomycetota</taxon>
        <taxon>Actinomycetes</taxon>
        <taxon>Actinomycetales</taxon>
        <taxon>Actinomycetaceae</taxon>
        <taxon>Actinomyces</taxon>
    </lineage>
</organism>
<accession>G9PGX8</accession>
<dbReference type="InterPro" id="IPR022742">
    <property type="entry name" value="Hydrolase_4"/>
</dbReference>
<evidence type="ECO:0000259" key="1">
    <source>
        <dbReference type="Pfam" id="PF12146"/>
    </source>
</evidence>
<evidence type="ECO:0000313" key="3">
    <source>
        <dbReference type="Proteomes" id="UP000003822"/>
    </source>
</evidence>
<dbReference type="Gene3D" id="3.40.50.1820">
    <property type="entry name" value="alpha/beta hydrolase"/>
    <property type="match status" value="1"/>
</dbReference>
<protein>
    <recommendedName>
        <fullName evidence="1">Serine aminopeptidase S33 domain-containing protein</fullName>
    </recommendedName>
</protein>
<dbReference type="PANTHER" id="PTHR11614">
    <property type="entry name" value="PHOSPHOLIPASE-RELATED"/>
    <property type="match status" value="1"/>
</dbReference>
<dbReference type="PATRIC" id="fig|435830.3.peg.1441"/>
<dbReference type="InterPro" id="IPR029058">
    <property type="entry name" value="AB_hydrolase_fold"/>
</dbReference>
<dbReference type="SUPFAM" id="SSF53474">
    <property type="entry name" value="alpha/beta-Hydrolases"/>
    <property type="match status" value="1"/>
</dbReference>
<name>G9PGX8_9ACTO</name>
<dbReference type="eggNOG" id="COG2267">
    <property type="taxonomic scope" value="Bacteria"/>
</dbReference>
<proteinExistence type="predicted"/>
<dbReference type="InterPro" id="IPR051044">
    <property type="entry name" value="MAG_DAG_Lipase"/>
</dbReference>
<dbReference type="AlphaFoldDB" id="G9PGX8"/>
<reference evidence="2 3" key="1">
    <citation type="submission" date="2011-10" db="EMBL/GenBank/DDBJ databases">
        <title>The Genome Sequence of Actinomyces graevenitzii C83.</title>
        <authorList>
            <consortium name="The Broad Institute Genome Sequencing Platform"/>
            <consortium name="The Broad Institute Genome Sequencing Center for Infectious Disease"/>
            <person name="Earl A."/>
            <person name="Ward D."/>
            <person name="Feldgarden M."/>
            <person name="Gevers D."/>
            <person name="Sibley C.D."/>
            <person name="Field T.R."/>
            <person name="Grinwis M."/>
            <person name="Eshaghurshan C.S."/>
            <person name="Surette M.G."/>
            <person name="Young S.K."/>
            <person name="Zeng Q."/>
            <person name="Gargeya S."/>
            <person name="Fitzgerald M."/>
            <person name="Haas B."/>
            <person name="Abouelleil A."/>
            <person name="Alvarado L."/>
            <person name="Arachchi H.M."/>
            <person name="Berlin A."/>
            <person name="Brown A."/>
            <person name="Chapman S.B."/>
            <person name="Chen Z."/>
            <person name="Dunbar C."/>
            <person name="Freedman E."/>
            <person name="Gearin G."/>
            <person name="Goldberg J."/>
            <person name="Griggs A."/>
            <person name="Gujja S."/>
            <person name="Heiman D."/>
            <person name="Howarth C."/>
            <person name="Larson L."/>
            <person name="Lui A."/>
            <person name="MacDonald P.J.P."/>
            <person name="Montmayeur A."/>
            <person name="Murphy C."/>
            <person name="Neiman D."/>
            <person name="Pearson M."/>
            <person name="Priest M."/>
            <person name="Roberts A."/>
            <person name="Saif S."/>
            <person name="Shea T."/>
            <person name="Shenoy N."/>
            <person name="Sisk P."/>
            <person name="Stolte C."/>
            <person name="Sykes S."/>
            <person name="Wortman J."/>
            <person name="Nusbaum C."/>
            <person name="Birren B."/>
        </authorList>
    </citation>
    <scope>NUCLEOTIDE SEQUENCE [LARGE SCALE GENOMIC DNA]</scope>
    <source>
        <strain evidence="2 3">C83</strain>
    </source>
</reference>
<dbReference type="HOGENOM" id="CLU_051796_0_0_11"/>